<dbReference type="InterPro" id="IPR000073">
    <property type="entry name" value="AB_hydrolase_1"/>
</dbReference>
<reference evidence="2 3" key="1">
    <citation type="submission" date="2019-05" db="EMBL/GenBank/DDBJ databases">
        <title>Emergence of the Ug99 lineage of the wheat stem rust pathogen through somatic hybridization.</title>
        <authorList>
            <person name="Li F."/>
            <person name="Upadhyaya N.M."/>
            <person name="Sperschneider J."/>
            <person name="Matny O."/>
            <person name="Nguyen-Phuc H."/>
            <person name="Mago R."/>
            <person name="Raley C."/>
            <person name="Miller M.E."/>
            <person name="Silverstein K.A.T."/>
            <person name="Henningsen E."/>
            <person name="Hirsch C.D."/>
            <person name="Visser B."/>
            <person name="Pretorius Z.A."/>
            <person name="Steffenson B.J."/>
            <person name="Schwessinger B."/>
            <person name="Dodds P.N."/>
            <person name="Figueroa M."/>
        </authorList>
    </citation>
    <scope>NUCLEOTIDE SEQUENCE [LARGE SCALE GENOMIC DNA]</scope>
    <source>
        <strain evidence="2">21-0</strain>
    </source>
</reference>
<proteinExistence type="predicted"/>
<dbReference type="Proteomes" id="UP000324748">
    <property type="component" value="Unassembled WGS sequence"/>
</dbReference>
<accession>A0A5B0P518</accession>
<feature type="domain" description="AB hydrolase-1" evidence="1">
    <location>
        <begin position="62"/>
        <end position="294"/>
    </location>
</feature>
<gene>
    <name evidence="2" type="ORF">PGT21_004537</name>
</gene>
<dbReference type="InterPro" id="IPR029058">
    <property type="entry name" value="AB_hydrolase_fold"/>
</dbReference>
<dbReference type="Pfam" id="PF00561">
    <property type="entry name" value="Abhydrolase_1"/>
    <property type="match status" value="1"/>
</dbReference>
<dbReference type="OrthoDB" id="19657at2759"/>
<dbReference type="SUPFAM" id="SSF53474">
    <property type="entry name" value="alpha/beta-Hydrolases"/>
    <property type="match status" value="1"/>
</dbReference>
<dbReference type="InterPro" id="IPR050471">
    <property type="entry name" value="AB_hydrolase"/>
</dbReference>
<dbReference type="PANTHER" id="PTHR43433">
    <property type="entry name" value="HYDROLASE, ALPHA/BETA FOLD FAMILY PROTEIN"/>
    <property type="match status" value="1"/>
</dbReference>
<dbReference type="PANTHER" id="PTHR43433:SF5">
    <property type="entry name" value="AB HYDROLASE-1 DOMAIN-CONTAINING PROTEIN"/>
    <property type="match status" value="1"/>
</dbReference>
<dbReference type="EMBL" id="VSWC01000067">
    <property type="protein sequence ID" value="KAA1096086.1"/>
    <property type="molecule type" value="Genomic_DNA"/>
</dbReference>
<evidence type="ECO:0000313" key="3">
    <source>
        <dbReference type="Proteomes" id="UP000324748"/>
    </source>
</evidence>
<comment type="caution">
    <text evidence="2">The sequence shown here is derived from an EMBL/GenBank/DDBJ whole genome shotgun (WGS) entry which is preliminary data.</text>
</comment>
<keyword evidence="3" id="KW-1185">Reference proteome</keyword>
<sequence>MLCNVAADLPTAAYRFGQRELRGKRTLPPIMPTKSSHQPRHIYYEVHGDLKASQKIVLVMVQYFSKRKDHVVLVFDNRGTGNSNAGAIEAYRTSDMAQDTVTLLNWLGWNQDRSLHLFGMSLGGMIAQELVRESSRGLACLIVPKRFKSATFISTRCGKRRLGGFSEDICEEGERRPGVGSVSQRFVSKGIYGNCSRARHATQERLARKLRNCHRLPREQAPIHSWDTFNAATHASLPSPEIAQDRADLSPPKMLILTGGSDELIPTKRSLELHKNLPGSELVVLENAGHALIFQLSEEVNTIMERAIVEGNQAFKTCTVVDLFGSI</sequence>
<evidence type="ECO:0000259" key="1">
    <source>
        <dbReference type="Pfam" id="PF00561"/>
    </source>
</evidence>
<dbReference type="AlphaFoldDB" id="A0A5B0P518"/>
<organism evidence="2 3">
    <name type="scientific">Puccinia graminis f. sp. tritici</name>
    <dbReference type="NCBI Taxonomy" id="56615"/>
    <lineage>
        <taxon>Eukaryota</taxon>
        <taxon>Fungi</taxon>
        <taxon>Dikarya</taxon>
        <taxon>Basidiomycota</taxon>
        <taxon>Pucciniomycotina</taxon>
        <taxon>Pucciniomycetes</taxon>
        <taxon>Pucciniales</taxon>
        <taxon>Pucciniaceae</taxon>
        <taxon>Puccinia</taxon>
    </lineage>
</organism>
<evidence type="ECO:0000313" key="2">
    <source>
        <dbReference type="EMBL" id="KAA1096086.1"/>
    </source>
</evidence>
<name>A0A5B0P518_PUCGR</name>
<protein>
    <recommendedName>
        <fullName evidence="1">AB hydrolase-1 domain-containing protein</fullName>
    </recommendedName>
</protein>
<dbReference type="Gene3D" id="3.40.50.1820">
    <property type="entry name" value="alpha/beta hydrolase"/>
    <property type="match status" value="1"/>
</dbReference>